<dbReference type="PANTHER" id="PTHR46577:SF1">
    <property type="entry name" value="HTH-TYPE TRANSCRIPTIONAL REGULATORY PROTEIN GABR"/>
    <property type="match status" value="1"/>
</dbReference>
<dbReference type="CDD" id="cd07377">
    <property type="entry name" value="WHTH_GntR"/>
    <property type="match status" value="1"/>
</dbReference>
<dbReference type="Pfam" id="PF00392">
    <property type="entry name" value="GntR"/>
    <property type="match status" value="1"/>
</dbReference>
<sequence length="142" mass="15300">MAAGRLAPGGRLPPQRTLAQRLGIDFTTVSRAYAEARRRGLVEGRVGQGTYVRARADGAAAGPVDLSMNLPPHFEDAALTARMWREAGELQATGLDLLLRYQEAGGALADREAGALWLKDRLPGLDPDRVTVCPAPRAPCWR</sequence>
<dbReference type="InterPro" id="IPR051446">
    <property type="entry name" value="HTH_trans_reg/aminotransferase"/>
</dbReference>
<reference evidence="6" key="1">
    <citation type="submission" date="2021-01" db="EMBL/GenBank/DDBJ databases">
        <title>Genome sequence of Phenylobacterium sp. 20VBR1 isolated from a valley glaceir, Ny-Alesund, Svalbard.</title>
        <authorList>
            <person name="Thomas F.A."/>
            <person name="Krishnan K.P."/>
            <person name="Sinha R.K."/>
        </authorList>
    </citation>
    <scope>NUCLEOTIDE SEQUENCE</scope>
    <source>
        <strain evidence="6">20VBR1</strain>
    </source>
</reference>
<keyword evidence="1" id="KW-0663">Pyridoxal phosphate</keyword>
<dbReference type="InterPro" id="IPR000524">
    <property type="entry name" value="Tscrpt_reg_HTH_GntR"/>
</dbReference>
<accession>A0A974SB88</accession>
<dbReference type="EMBL" id="CP068570">
    <property type="protein sequence ID" value="QQZ51497.1"/>
    <property type="molecule type" value="Genomic_DNA"/>
</dbReference>
<dbReference type="GO" id="GO:0003700">
    <property type="term" value="F:DNA-binding transcription factor activity"/>
    <property type="evidence" value="ECO:0007669"/>
    <property type="project" value="InterPro"/>
</dbReference>
<dbReference type="InterPro" id="IPR036388">
    <property type="entry name" value="WH-like_DNA-bd_sf"/>
</dbReference>
<evidence type="ECO:0000256" key="2">
    <source>
        <dbReference type="ARBA" id="ARBA00023015"/>
    </source>
</evidence>
<protein>
    <submittedName>
        <fullName evidence="6">GntR family transcriptional regulator</fullName>
    </submittedName>
</protein>
<proteinExistence type="predicted"/>
<dbReference type="GO" id="GO:0003677">
    <property type="term" value="F:DNA binding"/>
    <property type="evidence" value="ECO:0007669"/>
    <property type="project" value="UniProtKB-KW"/>
</dbReference>
<dbReference type="InterPro" id="IPR036390">
    <property type="entry name" value="WH_DNA-bd_sf"/>
</dbReference>
<evidence type="ECO:0000256" key="3">
    <source>
        <dbReference type="ARBA" id="ARBA00023125"/>
    </source>
</evidence>
<dbReference type="Gene3D" id="1.10.10.10">
    <property type="entry name" value="Winged helix-like DNA-binding domain superfamily/Winged helix DNA-binding domain"/>
    <property type="match status" value="1"/>
</dbReference>
<keyword evidence="2" id="KW-0805">Transcription regulation</keyword>
<organism evidence="6">
    <name type="scientific">Phenylobacterium glaciei</name>
    <dbReference type="NCBI Taxonomy" id="2803784"/>
    <lineage>
        <taxon>Bacteria</taxon>
        <taxon>Pseudomonadati</taxon>
        <taxon>Pseudomonadota</taxon>
        <taxon>Alphaproteobacteria</taxon>
        <taxon>Caulobacterales</taxon>
        <taxon>Caulobacteraceae</taxon>
        <taxon>Phenylobacterium</taxon>
    </lineage>
</organism>
<dbReference type="AlphaFoldDB" id="A0A974SB88"/>
<evidence type="ECO:0000259" key="5">
    <source>
        <dbReference type="PROSITE" id="PS50949"/>
    </source>
</evidence>
<evidence type="ECO:0000256" key="1">
    <source>
        <dbReference type="ARBA" id="ARBA00022898"/>
    </source>
</evidence>
<dbReference type="SUPFAM" id="SSF46785">
    <property type="entry name" value="Winged helix' DNA-binding domain"/>
    <property type="match status" value="1"/>
</dbReference>
<dbReference type="SMART" id="SM00345">
    <property type="entry name" value="HTH_GNTR"/>
    <property type="match status" value="1"/>
</dbReference>
<keyword evidence="3" id="KW-0238">DNA-binding</keyword>
<dbReference type="PANTHER" id="PTHR46577">
    <property type="entry name" value="HTH-TYPE TRANSCRIPTIONAL REGULATORY PROTEIN GABR"/>
    <property type="match status" value="1"/>
</dbReference>
<dbReference type="PROSITE" id="PS50949">
    <property type="entry name" value="HTH_GNTR"/>
    <property type="match status" value="1"/>
</dbReference>
<feature type="domain" description="HTH gntR-type" evidence="5">
    <location>
        <begin position="1"/>
        <end position="55"/>
    </location>
</feature>
<keyword evidence="4" id="KW-0804">Transcription</keyword>
<evidence type="ECO:0000256" key="4">
    <source>
        <dbReference type="ARBA" id="ARBA00023163"/>
    </source>
</evidence>
<gene>
    <name evidence="6" type="ORF">JKL49_11150</name>
</gene>
<evidence type="ECO:0000313" key="6">
    <source>
        <dbReference type="EMBL" id="QQZ51497.1"/>
    </source>
</evidence>
<name>A0A974SB88_9CAUL</name>